<dbReference type="EMBL" id="KZ679008">
    <property type="protein sequence ID" value="PSS23202.1"/>
    <property type="molecule type" value="Genomic_DNA"/>
</dbReference>
<comment type="subcellular location">
    <subcellularLocation>
        <location evidence="1">Nucleus</location>
    </subcellularLocation>
</comment>
<evidence type="ECO:0000256" key="3">
    <source>
        <dbReference type="SAM" id="MobiDB-lite"/>
    </source>
</evidence>
<dbReference type="InParanoid" id="A0A2T3B8P0"/>
<dbReference type="OrthoDB" id="3509362at2759"/>
<feature type="region of interest" description="Disordered" evidence="3">
    <location>
        <begin position="1"/>
        <end position="27"/>
    </location>
</feature>
<name>A0A2T3B8P0_AMORE</name>
<dbReference type="Proteomes" id="UP000241818">
    <property type="component" value="Unassembled WGS sequence"/>
</dbReference>
<evidence type="ECO:0000313" key="5">
    <source>
        <dbReference type="EMBL" id="PSS23202.1"/>
    </source>
</evidence>
<dbReference type="InterPro" id="IPR021858">
    <property type="entry name" value="Fun_TF"/>
</dbReference>
<reference evidence="5 6" key="1">
    <citation type="journal article" date="2018" name="New Phytol.">
        <title>Comparative genomics and transcriptomics depict ericoid mycorrhizal fungi as versatile saprotrophs and plant mutualists.</title>
        <authorList>
            <person name="Martino E."/>
            <person name="Morin E."/>
            <person name="Grelet G.A."/>
            <person name="Kuo A."/>
            <person name="Kohler A."/>
            <person name="Daghino S."/>
            <person name="Barry K.W."/>
            <person name="Cichocki N."/>
            <person name="Clum A."/>
            <person name="Dockter R.B."/>
            <person name="Hainaut M."/>
            <person name="Kuo R.C."/>
            <person name="LaButti K."/>
            <person name="Lindahl B.D."/>
            <person name="Lindquist E.A."/>
            <person name="Lipzen A."/>
            <person name="Khouja H.R."/>
            <person name="Magnuson J."/>
            <person name="Murat C."/>
            <person name="Ohm R.A."/>
            <person name="Singer S.W."/>
            <person name="Spatafora J.W."/>
            <person name="Wang M."/>
            <person name="Veneault-Fourrey C."/>
            <person name="Henrissat B."/>
            <person name="Grigoriev I.V."/>
            <person name="Martin F.M."/>
            <person name="Perotto S."/>
        </authorList>
    </citation>
    <scope>NUCLEOTIDE SEQUENCE [LARGE SCALE GENOMIC DNA]</scope>
    <source>
        <strain evidence="5 6">ATCC 22711</strain>
    </source>
</reference>
<organism evidence="5 6">
    <name type="scientific">Amorphotheca resinae ATCC 22711</name>
    <dbReference type="NCBI Taxonomy" id="857342"/>
    <lineage>
        <taxon>Eukaryota</taxon>
        <taxon>Fungi</taxon>
        <taxon>Dikarya</taxon>
        <taxon>Ascomycota</taxon>
        <taxon>Pezizomycotina</taxon>
        <taxon>Leotiomycetes</taxon>
        <taxon>Helotiales</taxon>
        <taxon>Amorphothecaceae</taxon>
        <taxon>Amorphotheca</taxon>
    </lineage>
</organism>
<dbReference type="GeneID" id="36574507"/>
<feature type="region of interest" description="Disordered" evidence="3">
    <location>
        <begin position="69"/>
        <end position="102"/>
    </location>
</feature>
<keyword evidence="2" id="KW-0539">Nucleus</keyword>
<keyword evidence="6" id="KW-1185">Reference proteome</keyword>
<sequence>MATAARSPPAGVTEAPPARRTSLSGRVRSGCITCKSRKKKCDERYSGDPSCCESCSRLGLICEREALRKVPPRPSRRRKPPSTVPPPAEGNTHLPPQTALPIADSVQPHPFMSIYSSKKTSTERLLLKYYVGKLAALCSIVPGESNGFVTVLLPMAMDDLALLYALFTYASVHLSITAHQTAVSATAQLEYQSEAARTLSEDIGRNTVSDSSIACALICCAADFTNGDTERWILHLRGAGQLISMRGGAERLGQTSDGRFLLRNFAYHDILSAVSSGGRPHMNGVYWNRDSEPSMDALMGIADGLFGLISEVCTLIADVKDSLLSEDLTCDHISRGETLAHRLRVQLCTPPTPSAGADWLTLSYHAEAYRYASLLLLYHLMSDLSPVYLLEISECVEKIVYYASVIPPDSTADAGLVFPLFMAGVGAVFGGPIDFIRERLNSIYNRTKFGHIAKVLELLENMWSMGRTDWVVLLDELGWKISLA</sequence>
<dbReference type="InterPro" id="IPR036864">
    <property type="entry name" value="Zn2-C6_fun-type_DNA-bd_sf"/>
</dbReference>
<dbReference type="FunCoup" id="A0A2T3B8P0">
    <property type="interactions" value="207"/>
</dbReference>
<evidence type="ECO:0000313" key="6">
    <source>
        <dbReference type="Proteomes" id="UP000241818"/>
    </source>
</evidence>
<dbReference type="SUPFAM" id="SSF57701">
    <property type="entry name" value="Zn2/Cys6 DNA-binding domain"/>
    <property type="match status" value="1"/>
</dbReference>
<accession>A0A2T3B8P0</accession>
<dbReference type="GO" id="GO:0008270">
    <property type="term" value="F:zinc ion binding"/>
    <property type="evidence" value="ECO:0007669"/>
    <property type="project" value="InterPro"/>
</dbReference>
<dbReference type="PANTHER" id="PTHR37534">
    <property type="entry name" value="TRANSCRIPTIONAL ACTIVATOR PROTEIN UGA3"/>
    <property type="match status" value="1"/>
</dbReference>
<dbReference type="RefSeq" id="XP_024723248.1">
    <property type="nucleotide sequence ID" value="XM_024866426.1"/>
</dbReference>
<dbReference type="InterPro" id="IPR001138">
    <property type="entry name" value="Zn2Cys6_DnaBD"/>
</dbReference>
<feature type="domain" description="Zn(2)-C6 fungal-type" evidence="4">
    <location>
        <begin position="30"/>
        <end position="62"/>
    </location>
</feature>
<evidence type="ECO:0000256" key="2">
    <source>
        <dbReference type="ARBA" id="ARBA00023242"/>
    </source>
</evidence>
<dbReference type="GO" id="GO:0000981">
    <property type="term" value="F:DNA-binding transcription factor activity, RNA polymerase II-specific"/>
    <property type="evidence" value="ECO:0007669"/>
    <property type="project" value="InterPro"/>
</dbReference>
<evidence type="ECO:0000259" key="4">
    <source>
        <dbReference type="PROSITE" id="PS50048"/>
    </source>
</evidence>
<proteinExistence type="predicted"/>
<dbReference type="PROSITE" id="PS50048">
    <property type="entry name" value="ZN2_CY6_FUNGAL_2"/>
    <property type="match status" value="1"/>
</dbReference>
<dbReference type="STRING" id="857342.A0A2T3B8P0"/>
<evidence type="ECO:0000256" key="1">
    <source>
        <dbReference type="ARBA" id="ARBA00004123"/>
    </source>
</evidence>
<dbReference type="GO" id="GO:0005634">
    <property type="term" value="C:nucleus"/>
    <property type="evidence" value="ECO:0007669"/>
    <property type="project" value="UniProtKB-SubCell"/>
</dbReference>
<feature type="compositionally biased region" description="Basic residues" evidence="3">
    <location>
        <begin position="70"/>
        <end position="80"/>
    </location>
</feature>
<dbReference type="Pfam" id="PF11951">
    <property type="entry name" value="Fungal_trans_2"/>
    <property type="match status" value="1"/>
</dbReference>
<protein>
    <recommendedName>
        <fullName evidence="4">Zn(2)-C6 fungal-type domain-containing protein</fullName>
    </recommendedName>
</protein>
<dbReference type="PROSITE" id="PS00463">
    <property type="entry name" value="ZN2_CY6_FUNGAL_1"/>
    <property type="match status" value="1"/>
</dbReference>
<gene>
    <name evidence="5" type="ORF">M430DRAFT_33759</name>
</gene>
<dbReference type="AlphaFoldDB" id="A0A2T3B8P0"/>
<dbReference type="PANTHER" id="PTHR37534:SF46">
    <property type="entry name" value="ZN(II)2CYS6 TRANSCRIPTION FACTOR (EUROFUNG)"/>
    <property type="match status" value="1"/>
</dbReference>